<evidence type="ECO:0000256" key="5">
    <source>
        <dbReference type="SAM" id="MobiDB-lite"/>
    </source>
</evidence>
<comment type="subcellular location">
    <subcellularLocation>
        <location evidence="1">Cell envelope</location>
    </subcellularLocation>
</comment>
<keyword evidence="3" id="KW-0813">Transport</keyword>
<dbReference type="PROSITE" id="PS51257">
    <property type="entry name" value="PROKAR_LIPOPROTEIN"/>
    <property type="match status" value="1"/>
</dbReference>
<dbReference type="CDD" id="cd13580">
    <property type="entry name" value="PBP2_AlgQ_like_1"/>
    <property type="match status" value="1"/>
</dbReference>
<protein>
    <submittedName>
        <fullName evidence="7">Extracellular solute-binding protein</fullName>
    </submittedName>
</protein>
<keyword evidence="8" id="KW-1185">Reference proteome</keyword>
<reference evidence="7 8" key="1">
    <citation type="submission" date="2021-01" db="EMBL/GenBank/DDBJ databases">
        <title>Whole genome sequence of Paenibacillus sonchi LMG 24727 for comparative genomics.</title>
        <authorList>
            <person name="Lee G."/>
            <person name="Kim M.-J."/>
            <person name="Lim K."/>
            <person name="Shin J.-H."/>
        </authorList>
    </citation>
    <scope>NUCLEOTIDE SEQUENCE [LARGE SCALE GENOMIC DNA]</scope>
    <source>
        <strain evidence="7 8">LMG 24727</strain>
    </source>
</reference>
<dbReference type="EMBL" id="CP068595">
    <property type="protein sequence ID" value="QQZ61178.1"/>
    <property type="molecule type" value="Genomic_DNA"/>
</dbReference>
<sequence>MKRRHGIILLIVMLMSVSACSASDKSSPDTGQHSRLLPDSSGKYEQPVTIRIGTTVESTKSLLEGETLVDNQYTRNIKNNLNIIVDYSFKASPANYNQKVSLAIASGDLPDAMIVGPVELREMVEADQLADLTEVYQTYASPVIKRIVDSTGGEALNSVTFDGKILALPNVQLHADGVHLLWIRKDWLDKLHLEPPQTMEELEEVARAFVEQDPDGNNKQDTIGLAGPSSTGKLYANFLHSTNTLYGFDGIFAAYNAYPGYWLEDNGKVVYGSIQPETKEALGELREMYLSGLIDSEMGVREDPGESIAGGKTGMFFAPWWAPYGPIDDAVRNHPEANWQAYALPLDRSGEYRPHMSTTTSQFVVVRKGYEHPEAAMLILNNLVLGESQGTFTTERGPTEYPLRLTYAPTDETEYEVKALRQVFAGTKTAADFLDKPEYKMLQSDISNIGPVKLGPYDKYDIQYWAPGKNRAMWIRAYALMVGGSPLVDNEIKGIFSTTYTQTQTMESRWPKLQQLEDETFLKIILGAAPLDAFDQFAEEWNQQGGDEITREVNELNHK</sequence>
<dbReference type="InterPro" id="IPR050490">
    <property type="entry name" value="Bact_solute-bd_prot1"/>
</dbReference>
<dbReference type="Gene3D" id="3.40.190.10">
    <property type="entry name" value="Periplasmic binding protein-like II"/>
    <property type="match status" value="3"/>
</dbReference>
<dbReference type="SUPFAM" id="SSF53850">
    <property type="entry name" value="Periplasmic binding protein-like II"/>
    <property type="match status" value="1"/>
</dbReference>
<dbReference type="GO" id="GO:0030313">
    <property type="term" value="C:cell envelope"/>
    <property type="evidence" value="ECO:0007669"/>
    <property type="project" value="UniProtKB-SubCell"/>
</dbReference>
<dbReference type="RefSeq" id="WP_039834012.1">
    <property type="nucleotide sequence ID" value="NZ_CP068595.1"/>
</dbReference>
<evidence type="ECO:0000256" key="4">
    <source>
        <dbReference type="ARBA" id="ARBA00022729"/>
    </source>
</evidence>
<evidence type="ECO:0000256" key="2">
    <source>
        <dbReference type="ARBA" id="ARBA00008520"/>
    </source>
</evidence>
<feature type="region of interest" description="Disordered" evidence="5">
    <location>
        <begin position="23"/>
        <end position="42"/>
    </location>
</feature>
<evidence type="ECO:0000256" key="1">
    <source>
        <dbReference type="ARBA" id="ARBA00004196"/>
    </source>
</evidence>
<dbReference type="Proteomes" id="UP000595841">
    <property type="component" value="Chromosome"/>
</dbReference>
<evidence type="ECO:0000256" key="6">
    <source>
        <dbReference type="SAM" id="SignalP"/>
    </source>
</evidence>
<proteinExistence type="inferred from homology"/>
<keyword evidence="4 6" id="KW-0732">Signal</keyword>
<accession>A0A974PD19</accession>
<evidence type="ECO:0000256" key="3">
    <source>
        <dbReference type="ARBA" id="ARBA00022448"/>
    </source>
</evidence>
<feature type="signal peptide" evidence="6">
    <location>
        <begin position="1"/>
        <end position="21"/>
    </location>
</feature>
<dbReference type="AlphaFoldDB" id="A0A974PD19"/>
<feature type="chain" id="PRO_5037746538" evidence="6">
    <location>
        <begin position="22"/>
        <end position="559"/>
    </location>
</feature>
<evidence type="ECO:0000313" key="8">
    <source>
        <dbReference type="Proteomes" id="UP000595841"/>
    </source>
</evidence>
<name>A0A974PD19_9BACL</name>
<dbReference type="InterPro" id="IPR006059">
    <property type="entry name" value="SBP"/>
</dbReference>
<dbReference type="PANTHER" id="PTHR43649:SF31">
    <property type="entry name" value="SN-GLYCEROL-3-PHOSPHATE-BINDING PERIPLASMIC PROTEIN UGPB"/>
    <property type="match status" value="1"/>
</dbReference>
<gene>
    <name evidence="7" type="ORF">JI735_33200</name>
</gene>
<dbReference type="KEGG" id="pson:JI735_33200"/>
<dbReference type="PANTHER" id="PTHR43649">
    <property type="entry name" value="ARABINOSE-BINDING PROTEIN-RELATED"/>
    <property type="match status" value="1"/>
</dbReference>
<evidence type="ECO:0000313" key="7">
    <source>
        <dbReference type="EMBL" id="QQZ61178.1"/>
    </source>
</evidence>
<dbReference type="Pfam" id="PF01547">
    <property type="entry name" value="SBP_bac_1"/>
    <property type="match status" value="1"/>
</dbReference>
<comment type="similarity">
    <text evidence="2">Belongs to the bacterial solute-binding protein 1 family.</text>
</comment>
<organism evidence="7 8">
    <name type="scientific">Paenibacillus sonchi</name>
    <dbReference type="NCBI Taxonomy" id="373687"/>
    <lineage>
        <taxon>Bacteria</taxon>
        <taxon>Bacillati</taxon>
        <taxon>Bacillota</taxon>
        <taxon>Bacilli</taxon>
        <taxon>Bacillales</taxon>
        <taxon>Paenibacillaceae</taxon>
        <taxon>Paenibacillus</taxon>
        <taxon>Paenibacillus sonchi group</taxon>
    </lineage>
</organism>